<feature type="signal peptide" evidence="1">
    <location>
        <begin position="1"/>
        <end position="22"/>
    </location>
</feature>
<evidence type="ECO:0000313" key="2">
    <source>
        <dbReference type="EMBL" id="MXU90213.1"/>
    </source>
</evidence>
<feature type="chain" id="PRO_5025539387" evidence="1">
    <location>
        <begin position="23"/>
        <end position="113"/>
    </location>
</feature>
<accession>A0A6B0UKP3</accession>
<keyword evidence="1" id="KW-0732">Signal</keyword>
<protein>
    <submittedName>
        <fullName evidence="2">Putative secreted protein</fullName>
    </submittedName>
</protein>
<name>A0A6B0UKP3_IXORI</name>
<sequence length="113" mass="12467">MIRSGNPLALLLFRACLEGLSSLLLDHVTTMFLTLRRAMCSVKNMVHFIRCVLVLAPRNLLIQSSNTIVWNSVRTPNAFLHPVSKPKGTRGLIPPSLGNFLGPVCKQKNASRS</sequence>
<evidence type="ECO:0000256" key="1">
    <source>
        <dbReference type="SAM" id="SignalP"/>
    </source>
</evidence>
<dbReference type="EMBL" id="GIFC01008130">
    <property type="protein sequence ID" value="MXU90213.1"/>
    <property type="molecule type" value="Transcribed_RNA"/>
</dbReference>
<dbReference type="AlphaFoldDB" id="A0A6B0UKP3"/>
<proteinExistence type="predicted"/>
<reference evidence="2" key="1">
    <citation type="submission" date="2019-12" db="EMBL/GenBank/DDBJ databases">
        <title>An insight into the sialome of adult female Ixodes ricinus ticks feeding for 6 days.</title>
        <authorList>
            <person name="Perner J."/>
            <person name="Ribeiro J.M.C."/>
        </authorList>
    </citation>
    <scope>NUCLEOTIDE SEQUENCE</scope>
    <source>
        <strain evidence="2">Semi-engorged</strain>
        <tissue evidence="2">Salivary glands</tissue>
    </source>
</reference>
<organism evidence="2">
    <name type="scientific">Ixodes ricinus</name>
    <name type="common">Common tick</name>
    <name type="synonym">Acarus ricinus</name>
    <dbReference type="NCBI Taxonomy" id="34613"/>
    <lineage>
        <taxon>Eukaryota</taxon>
        <taxon>Metazoa</taxon>
        <taxon>Ecdysozoa</taxon>
        <taxon>Arthropoda</taxon>
        <taxon>Chelicerata</taxon>
        <taxon>Arachnida</taxon>
        <taxon>Acari</taxon>
        <taxon>Parasitiformes</taxon>
        <taxon>Ixodida</taxon>
        <taxon>Ixodoidea</taxon>
        <taxon>Ixodidae</taxon>
        <taxon>Ixodinae</taxon>
        <taxon>Ixodes</taxon>
    </lineage>
</organism>